<keyword evidence="3 5" id="KW-1133">Transmembrane helix</keyword>
<gene>
    <name evidence="6" type="ORF">EPH95_15165</name>
</gene>
<dbReference type="AlphaFoldDB" id="A0A514LKH0"/>
<keyword evidence="4 5" id="KW-0472">Membrane</keyword>
<feature type="transmembrane region" description="Helical" evidence="5">
    <location>
        <begin position="46"/>
        <end position="66"/>
    </location>
</feature>
<dbReference type="EMBL" id="CP035485">
    <property type="protein sequence ID" value="QDI92364.1"/>
    <property type="molecule type" value="Genomic_DNA"/>
</dbReference>
<dbReference type="Pfam" id="PF07457">
    <property type="entry name" value="DUF1516"/>
    <property type="match status" value="1"/>
</dbReference>
<evidence type="ECO:0000313" key="6">
    <source>
        <dbReference type="EMBL" id="QDI92364.1"/>
    </source>
</evidence>
<accession>A0A514LKH0</accession>
<keyword evidence="7" id="KW-1185">Reference proteome</keyword>
<evidence type="ECO:0000256" key="5">
    <source>
        <dbReference type="SAM" id="Phobius"/>
    </source>
</evidence>
<proteinExistence type="predicted"/>
<dbReference type="KEGG" id="sale:EPH95_15165"/>
<feature type="transmembrane region" description="Helical" evidence="5">
    <location>
        <begin position="72"/>
        <end position="90"/>
    </location>
</feature>
<name>A0A514LKH0_9BACI</name>
<keyword evidence="1" id="KW-1003">Cell membrane</keyword>
<feature type="transmembrane region" description="Helical" evidence="5">
    <location>
        <begin position="102"/>
        <end position="123"/>
    </location>
</feature>
<keyword evidence="2 5" id="KW-0812">Transmembrane</keyword>
<evidence type="ECO:0000256" key="3">
    <source>
        <dbReference type="ARBA" id="ARBA00022989"/>
    </source>
</evidence>
<evidence type="ECO:0000313" key="7">
    <source>
        <dbReference type="Proteomes" id="UP000319756"/>
    </source>
</evidence>
<dbReference type="Proteomes" id="UP000319756">
    <property type="component" value="Chromosome"/>
</dbReference>
<reference evidence="7" key="1">
    <citation type="submission" date="2019-01" db="EMBL/GenBank/DDBJ databases">
        <title>Genomic analysis of Salicibibacter sp. NKC3-5.</title>
        <authorList>
            <person name="Oh Y.J."/>
        </authorList>
    </citation>
    <scope>NUCLEOTIDE SEQUENCE [LARGE SCALE GENOMIC DNA]</scope>
    <source>
        <strain evidence="7">NKC3-5</strain>
    </source>
</reference>
<sequence length="125" mass="14219">MQKRKEKIMITSFHLLAIAFTLFLFTLVYYLYGTTRKRTAIVTHQVLRLSYLLVIITGILLLPLMPVTVGRLLKLMAGLLTVGFMEIFLMHRMKEDLGRMHWIIFAILLGSTIILGLMLPLGIGG</sequence>
<evidence type="ECO:0000256" key="2">
    <source>
        <dbReference type="ARBA" id="ARBA00022692"/>
    </source>
</evidence>
<evidence type="ECO:0000256" key="1">
    <source>
        <dbReference type="ARBA" id="ARBA00022475"/>
    </source>
</evidence>
<dbReference type="InterPro" id="IPR010899">
    <property type="entry name" value="UPF0344"/>
</dbReference>
<dbReference type="RefSeq" id="WP_142090873.1">
    <property type="nucleotide sequence ID" value="NZ_CP035485.1"/>
</dbReference>
<evidence type="ECO:0000256" key="4">
    <source>
        <dbReference type="ARBA" id="ARBA00023136"/>
    </source>
</evidence>
<protein>
    <submittedName>
        <fullName evidence="6">DUF1516 family protein</fullName>
    </submittedName>
</protein>
<organism evidence="6 7">
    <name type="scientific">Salicibibacter halophilus</name>
    <dbReference type="NCBI Taxonomy" id="2502791"/>
    <lineage>
        <taxon>Bacteria</taxon>
        <taxon>Bacillati</taxon>
        <taxon>Bacillota</taxon>
        <taxon>Bacilli</taxon>
        <taxon>Bacillales</taxon>
        <taxon>Bacillaceae</taxon>
        <taxon>Salicibibacter</taxon>
    </lineage>
</organism>
<feature type="transmembrane region" description="Helical" evidence="5">
    <location>
        <begin position="12"/>
        <end position="34"/>
    </location>
</feature>